<keyword evidence="4" id="KW-1185">Reference proteome</keyword>
<sequence>MDFKTYQYKAEKTIQKYVDHNEIDSIIPFLGIVGETGSVITELKKKIRDGDGYNNYGSQLEEELGDVLWYISTIATQNNLTLEEIAQRNLEKISDRFSDKDLSQFKIYDEGYPKKEQFPREFEINFQEFKDEDGKKKLKIMMADGRQLGDSLTDNAHDEDGYRYHDIFHFGYVAFIGWSPVVRTFLENKRKSEPIIDEVEDGARAQITEELITLYIYSHAQNHQLFKYSNRVDTDVLKAIQKLVSKIEVKDCPTSQWEMAIINSYKVFDELKRNKGGRVLVSIKNRKLIYIGKN</sequence>
<dbReference type="SUPFAM" id="SSF101386">
    <property type="entry name" value="all-alpha NTP pyrophosphatases"/>
    <property type="match status" value="1"/>
</dbReference>
<name>A0ABT0H3W2_9FLAO</name>
<dbReference type="Pfam" id="PF18722">
    <property type="entry name" value="MazG_C"/>
    <property type="match status" value="1"/>
</dbReference>
<proteinExistence type="predicted"/>
<dbReference type="InterPro" id="IPR011379">
    <property type="entry name" value="MazG-related_GP37"/>
</dbReference>
<dbReference type="InterPro" id="IPR041407">
    <property type="entry name" value="MazG_C"/>
</dbReference>
<dbReference type="Pfam" id="PF03819">
    <property type="entry name" value="MazG"/>
    <property type="match status" value="1"/>
</dbReference>
<dbReference type="RefSeq" id="WP_248411504.1">
    <property type="nucleotide sequence ID" value="NZ_JALPQF010000001.1"/>
</dbReference>
<comment type="caution">
    <text evidence="3">The sequence shown here is derived from an EMBL/GenBank/DDBJ whole genome shotgun (WGS) entry which is preliminary data.</text>
</comment>
<protein>
    <submittedName>
        <fullName evidence="3">Nucleoside triphosphate pyrophosphohydrolase family protein</fullName>
    </submittedName>
</protein>
<feature type="domain" description="NTP pyrophosphohydrolase MazG-like" evidence="1">
    <location>
        <begin position="32"/>
        <end position="96"/>
    </location>
</feature>
<dbReference type="EMBL" id="JALPQF010000001">
    <property type="protein sequence ID" value="MCK8479068.1"/>
    <property type="molecule type" value="Genomic_DNA"/>
</dbReference>
<organism evidence="3 4">
    <name type="scientific">Psychroserpens algicola</name>
    <dbReference type="NCBI Taxonomy" id="1719034"/>
    <lineage>
        <taxon>Bacteria</taxon>
        <taxon>Pseudomonadati</taxon>
        <taxon>Bacteroidota</taxon>
        <taxon>Flavobacteriia</taxon>
        <taxon>Flavobacteriales</taxon>
        <taxon>Flavobacteriaceae</taxon>
        <taxon>Psychroserpens</taxon>
    </lineage>
</organism>
<reference evidence="3" key="1">
    <citation type="submission" date="2022-04" db="EMBL/GenBank/DDBJ databases">
        <authorList>
            <person name="Ren T."/>
        </authorList>
    </citation>
    <scope>NUCLEOTIDE SEQUENCE</scope>
    <source>
        <strain evidence="3">F63249</strain>
    </source>
</reference>
<dbReference type="InterPro" id="IPR004518">
    <property type="entry name" value="MazG-like_dom"/>
</dbReference>
<evidence type="ECO:0000259" key="1">
    <source>
        <dbReference type="Pfam" id="PF03819"/>
    </source>
</evidence>
<accession>A0ABT0H3W2</accession>
<dbReference type="CDD" id="cd11541">
    <property type="entry name" value="NTP-PPase_u4"/>
    <property type="match status" value="1"/>
</dbReference>
<feature type="domain" description="MazG C-terminal" evidence="2">
    <location>
        <begin position="105"/>
        <end position="290"/>
    </location>
</feature>
<evidence type="ECO:0000313" key="3">
    <source>
        <dbReference type="EMBL" id="MCK8479068.1"/>
    </source>
</evidence>
<dbReference type="Gene3D" id="1.10.287.1080">
    <property type="entry name" value="MazG-like"/>
    <property type="match status" value="1"/>
</dbReference>
<evidence type="ECO:0000313" key="4">
    <source>
        <dbReference type="Proteomes" id="UP001203687"/>
    </source>
</evidence>
<gene>
    <name evidence="3" type="ORF">MUY34_00470</name>
</gene>
<dbReference type="Proteomes" id="UP001203687">
    <property type="component" value="Unassembled WGS sequence"/>
</dbReference>
<evidence type="ECO:0000259" key="2">
    <source>
        <dbReference type="Pfam" id="PF18722"/>
    </source>
</evidence>